<dbReference type="AlphaFoldDB" id="A0AAI8Y8J7"/>
<organism evidence="1">
    <name type="scientific">Cupriavidus metallidurans (strain ATCC 43123 / DSM 2839 / NBRC 102507 / CH34)</name>
    <name type="common">Ralstonia metallidurans</name>
    <dbReference type="NCBI Taxonomy" id="266264"/>
    <lineage>
        <taxon>Bacteria</taxon>
        <taxon>Pseudomonadati</taxon>
        <taxon>Pseudomonadota</taxon>
        <taxon>Betaproteobacteria</taxon>
        <taxon>Burkholderiales</taxon>
        <taxon>Burkholderiaceae</taxon>
        <taxon>Cupriavidus</taxon>
    </lineage>
</organism>
<sequence length="71" mass="7609">MGQSCATGPSGLLFGKVDWIAKWRNLAEDERDALHGTMSGDFREGPIVIVLKDEAVAAHMAVMKAKNPPTA</sequence>
<reference evidence="1" key="1">
    <citation type="journal article" date="1995" name="J. Ind. Microbiol.">
        <title>The czc operon of Alcaligenes eutrophus CH34: from resistance mechanism to the removal of heavy metals.</title>
        <authorList>
            <person name="Diels L."/>
            <person name="Dong Q."/>
            <person name="van der Lelie D."/>
            <person name="Baeyens W."/>
            <person name="Mergeay M."/>
        </authorList>
    </citation>
    <scope>NUCLEOTIDE SEQUENCE</scope>
    <source>
        <strain evidence="1">CH34</strain>
    </source>
</reference>
<reference evidence="1" key="2">
    <citation type="journal article" date="2001" name="J. Bacteriol.">
        <title>Cloning and functional analysis of the pbr lead resistance determinant of Ralstonia metallidurans CH34.</title>
        <authorList>
            <person name="Borremans B."/>
            <person name="Hobman J."/>
            <person name="Provoost A."/>
            <person name="Brown N.L."/>
            <person name="van der Lelie D."/>
        </authorList>
    </citation>
    <scope>NUCLEOTIDE SEQUENCE</scope>
    <source>
        <strain evidence="1">CH34</strain>
    </source>
</reference>
<reference evidence="1" key="3">
    <citation type="submission" date="2004-11" db="EMBL/GenBank/DDBJ databases">
        <title>Sequence and features of the Ralstonia metallidurans CH34 heavy metals plasmids pMOL28 and pMOL30.</title>
        <authorList>
            <person name="Monchy S."/>
            <person name="Van der Lelie D."/>
            <person name="Vallaeys T."/>
            <person name="Taghavi S."/>
            <person name="Benotmane M."/>
            <person name="McCorkle S."/>
            <person name="Dunn J."/>
            <person name="Lapidus A."/>
            <person name="Mergeay M."/>
        </authorList>
    </citation>
    <scope>NUCLEOTIDE SEQUENCE</scope>
    <source>
        <strain evidence="1">CH34</strain>
        <plasmid evidence="1">pMOL30</plasmid>
    </source>
</reference>
<protein>
    <submittedName>
        <fullName evidence="1">Uncharacterized protein</fullName>
    </submittedName>
</protein>
<dbReference type="EMBL" id="X71400">
    <property type="protein sequence ID" value="CAI11205.1"/>
    <property type="molecule type" value="Genomic_DNA"/>
</dbReference>
<evidence type="ECO:0000313" key="1">
    <source>
        <dbReference type="EMBL" id="CAI11205.1"/>
    </source>
</evidence>
<keyword evidence="1" id="KW-0614">Plasmid</keyword>
<proteinExistence type="predicted"/>
<geneLocation type="plasmid" evidence="1">
    <name>pMOL30</name>
</geneLocation>
<gene>
    <name evidence="1" type="primary">RMe0237</name>
</gene>
<accession>A0AAI8Y8J7</accession>
<name>A0AAI8Y8J7_CUPMC</name>